<protein>
    <recommendedName>
        <fullName evidence="1">DUF374 domain-containing protein</fullName>
    </recommendedName>
</protein>
<evidence type="ECO:0000259" key="1">
    <source>
        <dbReference type="Pfam" id="PF04028"/>
    </source>
</evidence>
<dbReference type="InterPro" id="IPR007172">
    <property type="entry name" value="DUF374"/>
</dbReference>
<dbReference type="Proteomes" id="UP000528322">
    <property type="component" value="Unassembled WGS sequence"/>
</dbReference>
<name>A0A7W8DFY9_9BACT</name>
<evidence type="ECO:0000313" key="3">
    <source>
        <dbReference type="Proteomes" id="UP000528322"/>
    </source>
</evidence>
<sequence>MKSFFLFRLVPFLLQMYLKLCFITSRKQYEGIENLQSVESLPNGYTIACWHGRLLSALWLYGRGNAFAVLSSHKDGEMFSRVLRYFGHDCVRGSSTRGGSAALRQMIKKLRQGCDIAITPDGPKGPPRIVKPGTMVAAKSTKTAVLPVSYSCQPLRHLSSWDSFVLPRPFGTMFFVIEPPIFPADLETDRANALLGQALDRATDTADTLAQSSKKGR</sequence>
<reference evidence="2 3" key="1">
    <citation type="submission" date="2020-08" db="EMBL/GenBank/DDBJ databases">
        <title>Genomic Encyclopedia of Type Strains, Phase IV (KMG-IV): sequencing the most valuable type-strain genomes for metagenomic binning, comparative biology and taxonomic classification.</title>
        <authorList>
            <person name="Goeker M."/>
        </authorList>
    </citation>
    <scope>NUCLEOTIDE SEQUENCE [LARGE SCALE GENOMIC DNA]</scope>
    <source>
        <strain evidence="2 3">DSM 22071</strain>
    </source>
</reference>
<dbReference type="CDD" id="cd07983">
    <property type="entry name" value="LPLAT_DUF374-like"/>
    <property type="match status" value="1"/>
</dbReference>
<accession>A0A7W8DFY9</accession>
<feature type="domain" description="DUF374" evidence="1">
    <location>
        <begin position="63"/>
        <end position="126"/>
    </location>
</feature>
<dbReference type="Pfam" id="PF04028">
    <property type="entry name" value="DUF374"/>
    <property type="match status" value="1"/>
</dbReference>
<dbReference type="AlphaFoldDB" id="A0A7W8DFY9"/>
<gene>
    <name evidence="2" type="ORF">HNR37_000152</name>
</gene>
<organism evidence="2 3">
    <name type="scientific">Desulfurispira natronophila</name>
    <dbReference type="NCBI Taxonomy" id="682562"/>
    <lineage>
        <taxon>Bacteria</taxon>
        <taxon>Pseudomonadati</taxon>
        <taxon>Chrysiogenota</taxon>
        <taxon>Chrysiogenia</taxon>
        <taxon>Chrysiogenales</taxon>
        <taxon>Chrysiogenaceae</taxon>
        <taxon>Desulfurispira</taxon>
    </lineage>
</organism>
<dbReference type="SUPFAM" id="SSF69593">
    <property type="entry name" value="Glycerol-3-phosphate (1)-acyltransferase"/>
    <property type="match status" value="1"/>
</dbReference>
<dbReference type="EMBL" id="JACHID010000001">
    <property type="protein sequence ID" value="MBB5020849.1"/>
    <property type="molecule type" value="Genomic_DNA"/>
</dbReference>
<comment type="caution">
    <text evidence="2">The sequence shown here is derived from an EMBL/GenBank/DDBJ whole genome shotgun (WGS) entry which is preliminary data.</text>
</comment>
<evidence type="ECO:0000313" key="2">
    <source>
        <dbReference type="EMBL" id="MBB5020849.1"/>
    </source>
</evidence>
<keyword evidence="3" id="KW-1185">Reference proteome</keyword>
<proteinExistence type="predicted"/>